<reference evidence="5" key="1">
    <citation type="submission" date="2016-10" db="EMBL/GenBank/DDBJ databases">
        <authorList>
            <person name="Varghese N."/>
        </authorList>
    </citation>
    <scope>NUCLEOTIDE SEQUENCE [LARGE SCALE GENOMIC DNA]</scope>
    <source>
        <strain evidence="5">DSM 12489</strain>
    </source>
</reference>
<dbReference type="InterPro" id="IPR000683">
    <property type="entry name" value="Gfo/Idh/MocA-like_OxRdtase_N"/>
</dbReference>
<dbReference type="AlphaFoldDB" id="A0A1H2S0C3"/>
<feature type="domain" description="Gfo/Idh/MocA-like oxidoreductase N-terminal" evidence="2">
    <location>
        <begin position="9"/>
        <end position="132"/>
    </location>
</feature>
<name>A0A1H2S0C3_9BACL</name>
<dbReference type="InterPro" id="IPR036291">
    <property type="entry name" value="NAD(P)-bd_dom_sf"/>
</dbReference>
<proteinExistence type="predicted"/>
<dbReference type="PANTHER" id="PTHR43818:SF11">
    <property type="entry name" value="BCDNA.GH03377"/>
    <property type="match status" value="1"/>
</dbReference>
<keyword evidence="5" id="KW-1185">Reference proteome</keyword>
<evidence type="ECO:0000313" key="4">
    <source>
        <dbReference type="EMBL" id="SDW24900.1"/>
    </source>
</evidence>
<protein>
    <submittedName>
        <fullName evidence="4">Predicted dehydrogenase</fullName>
    </submittedName>
</protein>
<dbReference type="EMBL" id="FNOJ01000003">
    <property type="protein sequence ID" value="SDW24900.1"/>
    <property type="molecule type" value="Genomic_DNA"/>
</dbReference>
<gene>
    <name evidence="4" type="ORF">SAMN04489725_103208</name>
</gene>
<evidence type="ECO:0000259" key="3">
    <source>
        <dbReference type="Pfam" id="PF22725"/>
    </source>
</evidence>
<dbReference type="RefSeq" id="WP_074691971.1">
    <property type="nucleotide sequence ID" value="NZ_FNOJ01000003.1"/>
</dbReference>
<dbReference type="Pfam" id="PF22725">
    <property type="entry name" value="GFO_IDH_MocA_C3"/>
    <property type="match status" value="1"/>
</dbReference>
<dbReference type="STRING" id="89784.SAMN04489725_103208"/>
<dbReference type="InterPro" id="IPR055170">
    <property type="entry name" value="GFO_IDH_MocA-like_dom"/>
</dbReference>
<organism evidence="4 5">
    <name type="scientific">Alicyclobacillus hesperidum</name>
    <dbReference type="NCBI Taxonomy" id="89784"/>
    <lineage>
        <taxon>Bacteria</taxon>
        <taxon>Bacillati</taxon>
        <taxon>Bacillota</taxon>
        <taxon>Bacilli</taxon>
        <taxon>Bacillales</taxon>
        <taxon>Alicyclobacillaceae</taxon>
        <taxon>Alicyclobacillus</taxon>
    </lineage>
</organism>
<evidence type="ECO:0000256" key="1">
    <source>
        <dbReference type="ARBA" id="ARBA00023002"/>
    </source>
</evidence>
<dbReference type="Proteomes" id="UP000182589">
    <property type="component" value="Unassembled WGS sequence"/>
</dbReference>
<feature type="domain" description="GFO/IDH/MocA-like oxidoreductase" evidence="3">
    <location>
        <begin position="144"/>
        <end position="273"/>
    </location>
</feature>
<sequence>MTKSYRQLRMGLHGYGFIGRTHVLASQLNLASSRPCPHIVWDTAVVHDLASPVAALARQTFRTVTDDVHAFLREDLDAVSIASPNDAHMAALASALQNRLAVYCEKPLSGFLDESRRMAEMVEAAGVVHQVALMYRFHPAVIDAYHWLRSGRLGRVLTFRAELLHGGYLDPNRPMAWRLRQAQAGGGALTDLGVHLIDLLLHLLGPVQRLAAELRTFVSSRPGSRGSEAVTVDDWALARLDMQSGAVGTLEVSRVHVGRERDGIEIVCEGGVLYIPLDREARAEIWSPAGEPLSGPTLDSHPVLAPMPAKFAQTAHLNAHAVSIAVFALRAAGEEIAYPVPTFHEALAAERLVDAMRTSAEEGGKLVTVST</sequence>
<dbReference type="InterPro" id="IPR050463">
    <property type="entry name" value="Gfo/Idh/MocA_oxidrdct_glycsds"/>
</dbReference>
<dbReference type="PANTHER" id="PTHR43818">
    <property type="entry name" value="BCDNA.GH03377"/>
    <property type="match status" value="1"/>
</dbReference>
<accession>A0A1H2S0C3</accession>
<dbReference type="SUPFAM" id="SSF55347">
    <property type="entry name" value="Glyceraldehyde-3-phosphate dehydrogenase-like, C-terminal domain"/>
    <property type="match status" value="1"/>
</dbReference>
<dbReference type="Gene3D" id="3.30.360.10">
    <property type="entry name" value="Dihydrodipicolinate Reductase, domain 2"/>
    <property type="match status" value="1"/>
</dbReference>
<evidence type="ECO:0000259" key="2">
    <source>
        <dbReference type="Pfam" id="PF01408"/>
    </source>
</evidence>
<evidence type="ECO:0000313" key="5">
    <source>
        <dbReference type="Proteomes" id="UP000182589"/>
    </source>
</evidence>
<keyword evidence="1" id="KW-0560">Oxidoreductase</keyword>
<dbReference type="SUPFAM" id="SSF51735">
    <property type="entry name" value="NAD(P)-binding Rossmann-fold domains"/>
    <property type="match status" value="1"/>
</dbReference>
<dbReference type="GO" id="GO:0016491">
    <property type="term" value="F:oxidoreductase activity"/>
    <property type="evidence" value="ECO:0007669"/>
    <property type="project" value="UniProtKB-KW"/>
</dbReference>
<dbReference type="Pfam" id="PF01408">
    <property type="entry name" value="GFO_IDH_MocA"/>
    <property type="match status" value="1"/>
</dbReference>
<dbReference type="GO" id="GO:0000166">
    <property type="term" value="F:nucleotide binding"/>
    <property type="evidence" value="ECO:0007669"/>
    <property type="project" value="InterPro"/>
</dbReference>
<dbReference type="Gene3D" id="3.40.50.720">
    <property type="entry name" value="NAD(P)-binding Rossmann-like Domain"/>
    <property type="match status" value="1"/>
</dbReference>